<comment type="caution">
    <text evidence="1">The sequence shown here is derived from an EMBL/GenBank/DDBJ whole genome shotgun (WGS) entry which is preliminary data.</text>
</comment>
<dbReference type="AlphaFoldDB" id="A0A0F4LY39"/>
<reference evidence="1 2" key="1">
    <citation type="submission" date="2015-01" db="EMBL/GenBank/DDBJ databases">
        <title>Comparative genomics of the lactic acid bacteria isolated from the honey bee gut.</title>
        <authorList>
            <person name="Ellegaard K.M."/>
            <person name="Tamarit D."/>
            <person name="Javelind E."/>
            <person name="Olofsson T."/>
            <person name="Andersson S.G."/>
            <person name="Vasquez A."/>
        </authorList>
    </citation>
    <scope>NUCLEOTIDE SEQUENCE [LARGE SCALE GENOMIC DNA]</scope>
    <source>
        <strain evidence="1 2">Bin4</strain>
    </source>
</reference>
<dbReference type="RefSeq" id="WP_046315388.1">
    <property type="nucleotide sequence ID" value="NZ_KQ034028.1"/>
</dbReference>
<dbReference type="STRING" id="1218492.JG30_01860"/>
<dbReference type="Proteomes" id="UP000033558">
    <property type="component" value="Unassembled WGS sequence"/>
</dbReference>
<dbReference type="HOGENOM" id="CLU_1641599_0_0_9"/>
<keyword evidence="2" id="KW-1185">Reference proteome</keyword>
<evidence type="ECO:0000313" key="1">
    <source>
        <dbReference type="EMBL" id="KJY63273.1"/>
    </source>
</evidence>
<dbReference type="OrthoDB" id="2314505at2"/>
<evidence type="ECO:0000313" key="2">
    <source>
        <dbReference type="Proteomes" id="UP000033558"/>
    </source>
</evidence>
<feature type="non-terminal residue" evidence="1">
    <location>
        <position position="152"/>
    </location>
</feature>
<proteinExistence type="predicted"/>
<gene>
    <name evidence="1" type="ORF">JG30_01860</name>
</gene>
<sequence length="152" mass="17549">MQLATISQVADWLEEHTTAISQRQEVLDTAKILQLLDELQILRQPLSNYWQMTEEEYYQNESDHQLTLQNEQQVLAQLHDRVLVNHVDGSFSKNELHFTYNHEDPYANQKYDVVSDLHTLEYGLEIIGAIQANTILADLRNNLSQDAVLSLG</sequence>
<accession>A0A0F4LY39</accession>
<name>A0A0F4LY39_9LACO</name>
<dbReference type="EMBL" id="JXJQ01000002">
    <property type="protein sequence ID" value="KJY63273.1"/>
    <property type="molecule type" value="Genomic_DNA"/>
</dbReference>
<protein>
    <submittedName>
        <fullName evidence="1">Uncharacterized protein</fullName>
    </submittedName>
</protein>
<organism evidence="1 2">
    <name type="scientific">Bombilactobacillus mellifer</name>
    <dbReference type="NCBI Taxonomy" id="1218492"/>
    <lineage>
        <taxon>Bacteria</taxon>
        <taxon>Bacillati</taxon>
        <taxon>Bacillota</taxon>
        <taxon>Bacilli</taxon>
        <taxon>Lactobacillales</taxon>
        <taxon>Lactobacillaceae</taxon>
        <taxon>Bombilactobacillus</taxon>
    </lineage>
</organism>